<sequence>MWGRKTNGGQREGASSEVLVFRRARHSMLLLARDAAIFEFGESRYALQVRG</sequence>
<proteinExistence type="predicted"/>
<dbReference type="AlphaFoldDB" id="A0AAV2AA78"/>
<dbReference type="Proteomes" id="UP001497382">
    <property type="component" value="Unassembled WGS sequence"/>
</dbReference>
<accession>A0AAV2AA78</accession>
<gene>
    <name evidence="1" type="ORF">LARSCL_LOCUS11240</name>
</gene>
<reference evidence="1 2" key="1">
    <citation type="submission" date="2024-04" db="EMBL/GenBank/DDBJ databases">
        <authorList>
            <person name="Rising A."/>
            <person name="Reimegard J."/>
            <person name="Sonavane S."/>
            <person name="Akerstrom W."/>
            <person name="Nylinder S."/>
            <person name="Hedman E."/>
            <person name="Kallberg Y."/>
        </authorList>
    </citation>
    <scope>NUCLEOTIDE SEQUENCE [LARGE SCALE GENOMIC DNA]</scope>
</reference>
<name>A0AAV2AA78_9ARAC</name>
<comment type="caution">
    <text evidence="1">The sequence shown here is derived from an EMBL/GenBank/DDBJ whole genome shotgun (WGS) entry which is preliminary data.</text>
</comment>
<evidence type="ECO:0000313" key="2">
    <source>
        <dbReference type="Proteomes" id="UP001497382"/>
    </source>
</evidence>
<protein>
    <submittedName>
        <fullName evidence="1">Uncharacterized protein</fullName>
    </submittedName>
</protein>
<evidence type="ECO:0000313" key="1">
    <source>
        <dbReference type="EMBL" id="CAL1280869.1"/>
    </source>
</evidence>
<organism evidence="1 2">
    <name type="scientific">Larinioides sclopetarius</name>
    <dbReference type="NCBI Taxonomy" id="280406"/>
    <lineage>
        <taxon>Eukaryota</taxon>
        <taxon>Metazoa</taxon>
        <taxon>Ecdysozoa</taxon>
        <taxon>Arthropoda</taxon>
        <taxon>Chelicerata</taxon>
        <taxon>Arachnida</taxon>
        <taxon>Araneae</taxon>
        <taxon>Araneomorphae</taxon>
        <taxon>Entelegynae</taxon>
        <taxon>Araneoidea</taxon>
        <taxon>Araneidae</taxon>
        <taxon>Larinioides</taxon>
    </lineage>
</organism>
<dbReference type="EMBL" id="CAXIEN010000137">
    <property type="protein sequence ID" value="CAL1280869.1"/>
    <property type="molecule type" value="Genomic_DNA"/>
</dbReference>
<keyword evidence="2" id="KW-1185">Reference proteome</keyword>